<sequence>MKVIQLSHWCYYDISVSLFIFSFSGETGDALHAWRNSLSDPNGILQSWDPTLINPCTWFHVTCNSDNSVTRVDLGNAGLQGPLIPELGVLRNLQFLELFNNNITGSIPAAIGNLTNLISLDLYLNKLSGDIPASLGNLKSLVFLRLNNNNLTGSIPTGVIQLILYGNLTIMNVANNSLAGTVHPTKSTRYAVTTIIQDPRAPK</sequence>
<evidence type="ECO:0000256" key="3">
    <source>
        <dbReference type="ARBA" id="ARBA00022737"/>
    </source>
</evidence>
<dbReference type="FunFam" id="3.80.10.10:FF:000024">
    <property type="entry name" value="Somatic embryogenesis receptor kinase 1"/>
    <property type="match status" value="1"/>
</dbReference>
<dbReference type="AlphaFoldDB" id="A0AAE0ATF9"/>
<keyword evidence="6" id="KW-1185">Reference proteome</keyword>
<evidence type="ECO:0000259" key="4">
    <source>
        <dbReference type="Pfam" id="PF08263"/>
    </source>
</evidence>
<feature type="domain" description="Leucine-rich repeat-containing N-terminal plant-type" evidence="4">
    <location>
        <begin position="28"/>
        <end position="64"/>
    </location>
</feature>
<dbReference type="Gene3D" id="3.80.10.10">
    <property type="entry name" value="Ribonuclease Inhibitor"/>
    <property type="match status" value="1"/>
</dbReference>
<dbReference type="InterPro" id="IPR032675">
    <property type="entry name" value="LRR_dom_sf"/>
</dbReference>
<reference evidence="5" key="1">
    <citation type="journal article" date="2023" name="Plant J.">
        <title>Genome sequences and population genomics provide insights into the demographic history, inbreeding, and mutation load of two 'living fossil' tree species of Dipteronia.</title>
        <authorList>
            <person name="Feng Y."/>
            <person name="Comes H.P."/>
            <person name="Chen J."/>
            <person name="Zhu S."/>
            <person name="Lu R."/>
            <person name="Zhang X."/>
            <person name="Li P."/>
            <person name="Qiu J."/>
            <person name="Olsen K.M."/>
            <person name="Qiu Y."/>
        </authorList>
    </citation>
    <scope>NUCLEOTIDE SEQUENCE</scope>
    <source>
        <strain evidence="5">NBL</strain>
    </source>
</reference>
<dbReference type="SUPFAM" id="SSF52058">
    <property type="entry name" value="L domain-like"/>
    <property type="match status" value="1"/>
</dbReference>
<name>A0AAE0ATF9_9ROSI</name>
<dbReference type="Pfam" id="PF12799">
    <property type="entry name" value="LRR_4"/>
    <property type="match status" value="1"/>
</dbReference>
<accession>A0AAE0ATF9</accession>
<protein>
    <recommendedName>
        <fullName evidence="4">Leucine-rich repeat-containing N-terminal plant-type domain-containing protein</fullName>
    </recommendedName>
</protein>
<dbReference type="InterPro" id="IPR025875">
    <property type="entry name" value="Leu-rich_rpt_4"/>
</dbReference>
<evidence type="ECO:0000313" key="5">
    <source>
        <dbReference type="EMBL" id="KAK3223742.1"/>
    </source>
</evidence>
<dbReference type="Pfam" id="PF00560">
    <property type="entry name" value="LRR_1"/>
    <property type="match status" value="1"/>
</dbReference>
<dbReference type="PANTHER" id="PTHR47988">
    <property type="entry name" value="SOMATIC EMBRYOGENESIS RECEPTOR KINASE 1"/>
    <property type="match status" value="1"/>
</dbReference>
<evidence type="ECO:0000256" key="2">
    <source>
        <dbReference type="ARBA" id="ARBA00022729"/>
    </source>
</evidence>
<dbReference type="InterPro" id="IPR013210">
    <property type="entry name" value="LRR_N_plant-typ"/>
</dbReference>
<keyword evidence="1" id="KW-0433">Leucine-rich repeat</keyword>
<gene>
    <name evidence="5" type="ORF">Dsin_010767</name>
</gene>
<proteinExistence type="predicted"/>
<dbReference type="EMBL" id="JANJYJ010000003">
    <property type="protein sequence ID" value="KAK3223742.1"/>
    <property type="molecule type" value="Genomic_DNA"/>
</dbReference>
<dbReference type="Proteomes" id="UP001281410">
    <property type="component" value="Unassembled WGS sequence"/>
</dbReference>
<dbReference type="Pfam" id="PF08263">
    <property type="entry name" value="LRRNT_2"/>
    <property type="match status" value="1"/>
</dbReference>
<evidence type="ECO:0000313" key="6">
    <source>
        <dbReference type="Proteomes" id="UP001281410"/>
    </source>
</evidence>
<evidence type="ECO:0000256" key="1">
    <source>
        <dbReference type="ARBA" id="ARBA00022614"/>
    </source>
</evidence>
<keyword evidence="2" id="KW-0732">Signal</keyword>
<dbReference type="InterPro" id="IPR001611">
    <property type="entry name" value="Leu-rich_rpt"/>
</dbReference>
<keyword evidence="3" id="KW-0677">Repeat</keyword>
<organism evidence="5 6">
    <name type="scientific">Dipteronia sinensis</name>
    <dbReference type="NCBI Taxonomy" id="43782"/>
    <lineage>
        <taxon>Eukaryota</taxon>
        <taxon>Viridiplantae</taxon>
        <taxon>Streptophyta</taxon>
        <taxon>Embryophyta</taxon>
        <taxon>Tracheophyta</taxon>
        <taxon>Spermatophyta</taxon>
        <taxon>Magnoliopsida</taxon>
        <taxon>eudicotyledons</taxon>
        <taxon>Gunneridae</taxon>
        <taxon>Pentapetalae</taxon>
        <taxon>rosids</taxon>
        <taxon>malvids</taxon>
        <taxon>Sapindales</taxon>
        <taxon>Sapindaceae</taxon>
        <taxon>Hippocastanoideae</taxon>
        <taxon>Acereae</taxon>
        <taxon>Dipteronia</taxon>
    </lineage>
</organism>
<comment type="caution">
    <text evidence="5">The sequence shown here is derived from an EMBL/GenBank/DDBJ whole genome shotgun (WGS) entry which is preliminary data.</text>
</comment>